<reference evidence="3" key="1">
    <citation type="submission" date="2020-01" db="EMBL/GenBank/DDBJ databases">
        <authorList>
            <consortium name="DOE Joint Genome Institute"/>
            <person name="Haridas S."/>
            <person name="Albert R."/>
            <person name="Binder M."/>
            <person name="Bloem J."/>
            <person name="Labutti K."/>
            <person name="Salamov A."/>
            <person name="Andreopoulos B."/>
            <person name="Baker S.E."/>
            <person name="Barry K."/>
            <person name="Bills G."/>
            <person name="Bluhm B.H."/>
            <person name="Cannon C."/>
            <person name="Castanera R."/>
            <person name="Culley D.E."/>
            <person name="Daum C."/>
            <person name="Ezra D."/>
            <person name="Gonzalez J.B."/>
            <person name="Henrissat B."/>
            <person name="Kuo A."/>
            <person name="Liang C."/>
            <person name="Lipzen A."/>
            <person name="Lutzoni F."/>
            <person name="Magnuson J."/>
            <person name="Mondo S."/>
            <person name="Nolan M."/>
            <person name="Ohm R."/>
            <person name="Pangilinan J."/>
            <person name="Park H.-J."/>
            <person name="Ramirez L."/>
            <person name="Alfaro M."/>
            <person name="Sun H."/>
            <person name="Tritt A."/>
            <person name="Yoshinaga Y."/>
            <person name="Zwiers L.-H."/>
            <person name="Turgeon B.G."/>
            <person name="Goodwin S.B."/>
            <person name="Spatafora J.W."/>
            <person name="Crous P.W."/>
            <person name="Grigoriev I.V."/>
        </authorList>
    </citation>
    <scope>NUCLEOTIDE SEQUENCE</scope>
    <source>
        <strain evidence="3">CBS 394.84</strain>
    </source>
</reference>
<feature type="transmembrane region" description="Helical" evidence="1">
    <location>
        <begin position="268"/>
        <end position="288"/>
    </location>
</feature>
<keyword evidence="1" id="KW-0812">Transmembrane</keyword>
<feature type="transmembrane region" description="Helical" evidence="1">
    <location>
        <begin position="46"/>
        <end position="65"/>
    </location>
</feature>
<evidence type="ECO:0000313" key="4">
    <source>
        <dbReference type="Proteomes" id="UP000800039"/>
    </source>
</evidence>
<dbReference type="AlphaFoldDB" id="A0A9P4L6C3"/>
<accession>A0A9P4L6C3</accession>
<dbReference type="GeneID" id="63853358"/>
<dbReference type="GO" id="GO:0006629">
    <property type="term" value="P:lipid metabolic process"/>
    <property type="evidence" value="ECO:0007669"/>
    <property type="project" value="InterPro"/>
</dbReference>
<gene>
    <name evidence="3" type="ORF">K460DRAFT_396578</name>
</gene>
<evidence type="ECO:0000259" key="2">
    <source>
        <dbReference type="Pfam" id="PF00487"/>
    </source>
</evidence>
<evidence type="ECO:0000256" key="1">
    <source>
        <dbReference type="SAM" id="Phobius"/>
    </source>
</evidence>
<protein>
    <recommendedName>
        <fullName evidence="2">Fatty acid desaturase domain-containing protein</fullName>
    </recommendedName>
</protein>
<organism evidence="3 4">
    <name type="scientific">Cucurbitaria berberidis CBS 394.84</name>
    <dbReference type="NCBI Taxonomy" id="1168544"/>
    <lineage>
        <taxon>Eukaryota</taxon>
        <taxon>Fungi</taxon>
        <taxon>Dikarya</taxon>
        <taxon>Ascomycota</taxon>
        <taxon>Pezizomycotina</taxon>
        <taxon>Dothideomycetes</taxon>
        <taxon>Pleosporomycetidae</taxon>
        <taxon>Pleosporales</taxon>
        <taxon>Pleosporineae</taxon>
        <taxon>Cucurbitariaceae</taxon>
        <taxon>Cucurbitaria</taxon>
    </lineage>
</organism>
<name>A0A9P4L6C3_9PLEO</name>
<proteinExistence type="predicted"/>
<dbReference type="Pfam" id="PF00487">
    <property type="entry name" value="FA_desaturase"/>
    <property type="match status" value="1"/>
</dbReference>
<dbReference type="Proteomes" id="UP000800039">
    <property type="component" value="Unassembled WGS sequence"/>
</dbReference>
<dbReference type="InterPro" id="IPR012171">
    <property type="entry name" value="Fatty_acid_desaturase"/>
</dbReference>
<feature type="transmembrane region" description="Helical" evidence="1">
    <location>
        <begin position="77"/>
        <end position="96"/>
    </location>
</feature>
<dbReference type="GO" id="GO:0016491">
    <property type="term" value="F:oxidoreductase activity"/>
    <property type="evidence" value="ECO:0007669"/>
    <property type="project" value="InterPro"/>
</dbReference>
<keyword evidence="4" id="KW-1185">Reference proteome</keyword>
<dbReference type="EMBL" id="ML976617">
    <property type="protein sequence ID" value="KAF1843217.1"/>
    <property type="molecule type" value="Genomic_DNA"/>
</dbReference>
<evidence type="ECO:0000313" key="3">
    <source>
        <dbReference type="EMBL" id="KAF1843217.1"/>
    </source>
</evidence>
<dbReference type="CDD" id="cd03507">
    <property type="entry name" value="Delta12-FADS-like"/>
    <property type="match status" value="1"/>
</dbReference>
<sequence>MGASTTATQVEVSTKPASSSVPDVKTLRDAIPAKCFERSLVRSMSYVVRDLVAVSVLFSAAVWLAKLDAPWTITIPLWTLYSFVQGLFFTGLWILAHDCGHDSFSPYLNVNATVGWFLHSILMVPFFSWKFSHSRHHRYANHMEKDTVFVPSRKEELEKKQAKGVSLVEKIMDHTAADTPIVSFCALLFHQLLGWPAYILLNAGAGMNSLIKNSRKESPKFKQSHLDPTAHVFTDAEQPFVLLSNIGLILVLAALYQVSQSLGVGHTFLLYGLPYLWMNHWIVAITYLHHTHPDAAHYDADNWTYAKGALSTVDREFGFIGRHIFHGIIEYHVVHHIFPRIPFYHAEEATWAIEPLLGEKYIQQRSNFFVDLWTAFTTCKYVEEGTGAMKGGLVWGKNKNTKAL</sequence>
<feature type="transmembrane region" description="Helical" evidence="1">
    <location>
        <begin position="108"/>
        <end position="129"/>
    </location>
</feature>
<feature type="domain" description="Fatty acid desaturase" evidence="2">
    <location>
        <begin position="78"/>
        <end position="365"/>
    </location>
</feature>
<comment type="caution">
    <text evidence="3">The sequence shown here is derived from an EMBL/GenBank/DDBJ whole genome shotgun (WGS) entry which is preliminary data.</text>
</comment>
<dbReference type="RefSeq" id="XP_040785780.1">
    <property type="nucleotide sequence ID" value="XM_040936107.1"/>
</dbReference>
<dbReference type="InterPro" id="IPR005804">
    <property type="entry name" value="FA_desaturase_dom"/>
</dbReference>
<keyword evidence="1" id="KW-0472">Membrane</keyword>
<feature type="transmembrane region" description="Helical" evidence="1">
    <location>
        <begin position="181"/>
        <end position="201"/>
    </location>
</feature>
<keyword evidence="1" id="KW-1133">Transmembrane helix</keyword>
<feature type="transmembrane region" description="Helical" evidence="1">
    <location>
        <begin position="239"/>
        <end position="256"/>
    </location>
</feature>
<dbReference type="PANTHER" id="PTHR32100">
    <property type="entry name" value="OMEGA-6 FATTY ACID DESATURASE, CHLOROPLASTIC"/>
    <property type="match status" value="1"/>
</dbReference>
<dbReference type="OrthoDB" id="1461976at2759"/>